<dbReference type="InterPro" id="IPR036648">
    <property type="entry name" value="CN_Hdrase_a/SCN_Hdrase_g_sf"/>
</dbReference>
<keyword evidence="1" id="KW-0479">Metal-binding</keyword>
<feature type="domain" description="Nitrile hydratase alpha/Thiocyanate hydrolase gamma" evidence="2">
    <location>
        <begin position="19"/>
        <end position="73"/>
    </location>
</feature>
<dbReference type="InterPro" id="IPR022513">
    <property type="entry name" value="TOMM_pelo"/>
</dbReference>
<gene>
    <name evidence="3" type="ORF">F6R98_11880</name>
</gene>
<dbReference type="GO" id="GO:0003824">
    <property type="term" value="F:catalytic activity"/>
    <property type="evidence" value="ECO:0007669"/>
    <property type="project" value="InterPro"/>
</dbReference>
<accession>A0A5Q0BLY8</accession>
<evidence type="ECO:0000259" key="2">
    <source>
        <dbReference type="Pfam" id="PF02979"/>
    </source>
</evidence>
<evidence type="ECO:0000313" key="4">
    <source>
        <dbReference type="Proteomes" id="UP000325755"/>
    </source>
</evidence>
<keyword evidence="4" id="KW-1185">Reference proteome</keyword>
<sequence length="149" mass="16853">MNNEIERVDGDVLPDENEEQLSRLILKCWADEAFKEKLLVDTMKTLKEEGVDTPEGVTVKAVENTNSLFHLVIPERNTEISNEELEEIVGGRGGIFAVAGLAYAAHDQHTDTNYRATPGGWRHPTDEEKHNSPRAKLGRWLQGKVWNKF</sequence>
<dbReference type="Pfam" id="PF02979">
    <property type="entry name" value="NHase_alpha"/>
    <property type="match status" value="1"/>
</dbReference>
<evidence type="ECO:0000256" key="1">
    <source>
        <dbReference type="ARBA" id="ARBA00022723"/>
    </source>
</evidence>
<name>A0A5Q0BLY8_9GAMM</name>
<dbReference type="SUPFAM" id="SSF56209">
    <property type="entry name" value="Nitrile hydratase alpha chain"/>
    <property type="match status" value="1"/>
</dbReference>
<evidence type="ECO:0000313" key="3">
    <source>
        <dbReference type="EMBL" id="QFY43234.1"/>
    </source>
</evidence>
<dbReference type="KEGG" id="mmob:F6R98_11880"/>
<dbReference type="GO" id="GO:0046914">
    <property type="term" value="F:transition metal ion binding"/>
    <property type="evidence" value="ECO:0007669"/>
    <property type="project" value="InterPro"/>
</dbReference>
<dbReference type="AlphaFoldDB" id="A0A5Q0BLY8"/>
<proteinExistence type="predicted"/>
<dbReference type="InterPro" id="IPR004232">
    <property type="entry name" value="CN_Hdrtase_a/SCN_Hdrlase_g"/>
</dbReference>
<dbReference type="Proteomes" id="UP000325755">
    <property type="component" value="Chromosome"/>
</dbReference>
<dbReference type="InParanoid" id="A0A5Q0BLY8"/>
<dbReference type="OrthoDB" id="5077169at2"/>
<protein>
    <submittedName>
        <fullName evidence="3">NHLP leader peptide family natural product</fullName>
    </submittedName>
</protein>
<dbReference type="RefSeq" id="WP_153249215.1">
    <property type="nucleotide sequence ID" value="NZ_CP044205.1"/>
</dbReference>
<reference evidence="3 4" key="1">
    <citation type="submission" date="2019-09" db="EMBL/GenBank/DDBJ databases">
        <title>Ecophysiology of the spiral-shaped methanotroph Methylospira mobilis as revealed by the complete genome sequence.</title>
        <authorList>
            <person name="Oshkin I.Y."/>
            <person name="Dedysh S.N."/>
            <person name="Miroshnikov K."/>
            <person name="Danilova O.V."/>
            <person name="Hakobyan A."/>
            <person name="Liesack W."/>
        </authorList>
    </citation>
    <scope>NUCLEOTIDE SEQUENCE [LARGE SCALE GENOMIC DNA]</scope>
    <source>
        <strain evidence="3 4">Shm1</strain>
    </source>
</reference>
<dbReference type="NCBIfam" id="TIGR03793">
    <property type="entry name" value="leader_NHLP"/>
    <property type="match status" value="1"/>
</dbReference>
<organism evidence="3 4">
    <name type="scientific">Candidatus Methylospira mobilis</name>
    <dbReference type="NCBI Taxonomy" id="1808979"/>
    <lineage>
        <taxon>Bacteria</taxon>
        <taxon>Pseudomonadati</taxon>
        <taxon>Pseudomonadota</taxon>
        <taxon>Gammaproteobacteria</taxon>
        <taxon>Methylococcales</taxon>
        <taxon>Methylococcaceae</taxon>
        <taxon>Candidatus Methylospira</taxon>
    </lineage>
</organism>
<dbReference type="Gene3D" id="3.90.330.10">
    <property type="entry name" value="Nitrile hydratase alpha /Thiocyanate hydrolase gamma"/>
    <property type="match status" value="1"/>
</dbReference>
<dbReference type="EMBL" id="CP044205">
    <property type="protein sequence ID" value="QFY43234.1"/>
    <property type="molecule type" value="Genomic_DNA"/>
</dbReference>